<evidence type="ECO:0000256" key="2">
    <source>
        <dbReference type="ARBA" id="ARBA00006555"/>
    </source>
</evidence>
<evidence type="ECO:0000256" key="8">
    <source>
        <dbReference type="ARBA" id="ARBA00022989"/>
    </source>
</evidence>
<dbReference type="NCBIfam" id="TIGR01352">
    <property type="entry name" value="tonB_Cterm"/>
    <property type="match status" value="1"/>
</dbReference>
<dbReference type="STRING" id="1384054.N790_11055"/>
<comment type="caution">
    <text evidence="12">The sequence shown here is derived from an EMBL/GenBank/DDBJ whole genome shotgun (WGS) entry which is preliminary data.</text>
</comment>
<comment type="similarity">
    <text evidence="2">Belongs to the TonB family.</text>
</comment>
<evidence type="ECO:0000256" key="1">
    <source>
        <dbReference type="ARBA" id="ARBA00004383"/>
    </source>
</evidence>
<evidence type="ECO:0000313" key="12">
    <source>
        <dbReference type="EMBL" id="KFN43241.1"/>
    </source>
</evidence>
<keyword evidence="7" id="KW-0653">Protein transport</keyword>
<keyword evidence="8" id="KW-1133">Transmembrane helix</keyword>
<dbReference type="GO" id="GO:0098797">
    <property type="term" value="C:plasma membrane protein complex"/>
    <property type="evidence" value="ECO:0007669"/>
    <property type="project" value="TreeGrafter"/>
</dbReference>
<proteinExistence type="inferred from homology"/>
<dbReference type="Gene3D" id="3.30.1150.10">
    <property type="match status" value="1"/>
</dbReference>
<keyword evidence="5" id="KW-0997">Cell inner membrane</keyword>
<gene>
    <name evidence="12" type="ORF">N790_11055</name>
</gene>
<evidence type="ECO:0000256" key="6">
    <source>
        <dbReference type="ARBA" id="ARBA00022692"/>
    </source>
</evidence>
<dbReference type="PATRIC" id="fig|1384054.3.peg.2409"/>
<accession>A0A091AUW8</accession>
<dbReference type="GO" id="GO:0015031">
    <property type="term" value="P:protein transport"/>
    <property type="evidence" value="ECO:0007669"/>
    <property type="project" value="UniProtKB-KW"/>
</dbReference>
<dbReference type="InterPro" id="IPR006260">
    <property type="entry name" value="TonB/TolA_C"/>
</dbReference>
<dbReference type="GO" id="GO:0031992">
    <property type="term" value="F:energy transducer activity"/>
    <property type="evidence" value="ECO:0007669"/>
    <property type="project" value="TreeGrafter"/>
</dbReference>
<evidence type="ECO:0000256" key="5">
    <source>
        <dbReference type="ARBA" id="ARBA00022519"/>
    </source>
</evidence>
<dbReference type="InterPro" id="IPR051045">
    <property type="entry name" value="TonB-dependent_transducer"/>
</dbReference>
<organism evidence="12 13">
    <name type="scientific">Arenimonas malthae CC-JY-1</name>
    <dbReference type="NCBI Taxonomy" id="1384054"/>
    <lineage>
        <taxon>Bacteria</taxon>
        <taxon>Pseudomonadati</taxon>
        <taxon>Pseudomonadota</taxon>
        <taxon>Gammaproteobacteria</taxon>
        <taxon>Lysobacterales</taxon>
        <taxon>Lysobacteraceae</taxon>
        <taxon>Arenimonas</taxon>
    </lineage>
</organism>
<evidence type="ECO:0000256" key="7">
    <source>
        <dbReference type="ARBA" id="ARBA00022927"/>
    </source>
</evidence>
<dbReference type="PANTHER" id="PTHR33446:SF2">
    <property type="entry name" value="PROTEIN TONB"/>
    <property type="match status" value="1"/>
</dbReference>
<dbReference type="EMBL" id="AVCH01000194">
    <property type="protein sequence ID" value="KFN43241.1"/>
    <property type="molecule type" value="Genomic_DNA"/>
</dbReference>
<keyword evidence="4" id="KW-1003">Cell membrane</keyword>
<dbReference type="SUPFAM" id="SSF74653">
    <property type="entry name" value="TolA/TonB C-terminal domain"/>
    <property type="match status" value="1"/>
</dbReference>
<dbReference type="InterPro" id="IPR037682">
    <property type="entry name" value="TonB_C"/>
</dbReference>
<dbReference type="AlphaFoldDB" id="A0A091AUW8"/>
<evidence type="ECO:0000256" key="3">
    <source>
        <dbReference type="ARBA" id="ARBA00022448"/>
    </source>
</evidence>
<feature type="domain" description="TonB C-terminal" evidence="11">
    <location>
        <begin position="131"/>
        <end position="222"/>
    </location>
</feature>
<feature type="compositionally biased region" description="Pro residues" evidence="10">
    <location>
        <begin position="63"/>
        <end position="89"/>
    </location>
</feature>
<sequence>MVRSLPHPTPSSPFAGLDAKRIAGTTLALCVHAVVFGLLLVPTRWSPPDAKPRPQTTVVEMQPLPPPEITPTQAPPTPQPNRDPRPVTPPQRFEQPTVAIDTTPAFETGEIEAPPATDAGPAVESFESGPPGLATLAYAFAPAPRYPRQAAMAGIEGTVLLKVLVDETGQPVDVAIERSSGDRRLDRAAREQVLQRWRFHPAQRGGRAIAAYALVPVEFSLP</sequence>
<dbReference type="Pfam" id="PF03544">
    <property type="entry name" value="TonB_C"/>
    <property type="match status" value="1"/>
</dbReference>
<protein>
    <recommendedName>
        <fullName evidence="11">TonB C-terminal domain-containing protein</fullName>
    </recommendedName>
</protein>
<keyword evidence="9" id="KW-0472">Membrane</keyword>
<dbReference type="eggNOG" id="COG0810">
    <property type="taxonomic scope" value="Bacteria"/>
</dbReference>
<keyword evidence="13" id="KW-1185">Reference proteome</keyword>
<evidence type="ECO:0000313" key="13">
    <source>
        <dbReference type="Proteomes" id="UP000029392"/>
    </source>
</evidence>
<evidence type="ECO:0000256" key="10">
    <source>
        <dbReference type="SAM" id="MobiDB-lite"/>
    </source>
</evidence>
<feature type="region of interest" description="Disordered" evidence="10">
    <location>
        <begin position="44"/>
        <end position="99"/>
    </location>
</feature>
<dbReference type="RefSeq" id="WP_043804813.1">
    <property type="nucleotide sequence ID" value="NZ_AVCH01000194.1"/>
</dbReference>
<name>A0A091AUW8_9GAMM</name>
<keyword evidence="6" id="KW-0812">Transmembrane</keyword>
<comment type="subcellular location">
    <subcellularLocation>
        <location evidence="1">Cell inner membrane</location>
        <topology evidence="1">Single-pass membrane protein</topology>
        <orientation evidence="1">Periplasmic side</orientation>
    </subcellularLocation>
</comment>
<keyword evidence="3" id="KW-0813">Transport</keyword>
<evidence type="ECO:0000259" key="11">
    <source>
        <dbReference type="PROSITE" id="PS52015"/>
    </source>
</evidence>
<dbReference type="GO" id="GO:0055085">
    <property type="term" value="P:transmembrane transport"/>
    <property type="evidence" value="ECO:0007669"/>
    <property type="project" value="InterPro"/>
</dbReference>
<evidence type="ECO:0000256" key="4">
    <source>
        <dbReference type="ARBA" id="ARBA00022475"/>
    </source>
</evidence>
<dbReference type="Proteomes" id="UP000029392">
    <property type="component" value="Unassembled WGS sequence"/>
</dbReference>
<evidence type="ECO:0000256" key="9">
    <source>
        <dbReference type="ARBA" id="ARBA00023136"/>
    </source>
</evidence>
<reference evidence="12 13" key="1">
    <citation type="submission" date="2013-09" db="EMBL/GenBank/DDBJ databases">
        <title>Genome sequencing of Arenimonas malthae.</title>
        <authorList>
            <person name="Chen F."/>
            <person name="Wang G."/>
        </authorList>
    </citation>
    <scope>NUCLEOTIDE SEQUENCE [LARGE SCALE GENOMIC DNA]</scope>
    <source>
        <strain evidence="12 13">CC-JY-1</strain>
    </source>
</reference>
<dbReference type="PROSITE" id="PS52015">
    <property type="entry name" value="TONB_CTD"/>
    <property type="match status" value="1"/>
</dbReference>
<dbReference type="PANTHER" id="PTHR33446">
    <property type="entry name" value="PROTEIN TONB-RELATED"/>
    <property type="match status" value="1"/>
</dbReference>